<dbReference type="AlphaFoldDB" id="A0A9P5AK95"/>
<sequence>MAFSLRGKHAIVVGGTGTLGFRIATALAERGSVVTIMSRNAADERPALEPRLKPFEPLPYEEAFDGGRRPREHQFRRLDVQRVDIFKGLFPNLGPVDVLVNCIGISQAAALKRTPEEEIQRILNLNLRATILASKYAKLTNHGCILNVSSLMATKMGAGATVYAASKAGVVEPADSVSSFAAFTRALALEYKSRSIRVNALLPGWIQSPMWNELNEAARETYLRQCPLGRLGTPDEVADAAMFLITNRFANNCVLNLDGGLSAN</sequence>
<dbReference type="EMBL" id="PVQB02000253">
    <property type="protein sequence ID" value="KAF4339998.1"/>
    <property type="molecule type" value="Genomic_DNA"/>
</dbReference>
<dbReference type="PANTHER" id="PTHR42760">
    <property type="entry name" value="SHORT-CHAIN DEHYDROGENASES/REDUCTASES FAMILY MEMBER"/>
    <property type="match status" value="1"/>
</dbReference>
<dbReference type="PRINTS" id="PR00081">
    <property type="entry name" value="GDHRDH"/>
</dbReference>
<dbReference type="GO" id="GO:0048038">
    <property type="term" value="F:quinone binding"/>
    <property type="evidence" value="ECO:0007669"/>
    <property type="project" value="TreeGrafter"/>
</dbReference>
<dbReference type="PRINTS" id="PR00080">
    <property type="entry name" value="SDRFAMILY"/>
</dbReference>
<dbReference type="InterPro" id="IPR036291">
    <property type="entry name" value="NAD(P)-bd_dom_sf"/>
</dbReference>
<evidence type="ECO:0000313" key="3">
    <source>
        <dbReference type="EMBL" id="KAF4339998.1"/>
    </source>
</evidence>
<dbReference type="Gene3D" id="3.40.50.720">
    <property type="entry name" value="NAD(P)-binding Rossmann-like Domain"/>
    <property type="match status" value="1"/>
</dbReference>
<organism evidence="3 4">
    <name type="scientific">Fusarium beomiforme</name>
    <dbReference type="NCBI Taxonomy" id="44412"/>
    <lineage>
        <taxon>Eukaryota</taxon>
        <taxon>Fungi</taxon>
        <taxon>Dikarya</taxon>
        <taxon>Ascomycota</taxon>
        <taxon>Pezizomycotina</taxon>
        <taxon>Sordariomycetes</taxon>
        <taxon>Hypocreomycetidae</taxon>
        <taxon>Hypocreales</taxon>
        <taxon>Nectriaceae</taxon>
        <taxon>Fusarium</taxon>
        <taxon>Fusarium burgessii species complex</taxon>
    </lineage>
</organism>
<accession>A0A9P5AK95</accession>
<keyword evidence="4" id="KW-1185">Reference proteome</keyword>
<evidence type="ECO:0000256" key="1">
    <source>
        <dbReference type="ARBA" id="ARBA00006484"/>
    </source>
</evidence>
<keyword evidence="2" id="KW-0560">Oxidoreductase</keyword>
<dbReference type="GO" id="GO:0016616">
    <property type="term" value="F:oxidoreductase activity, acting on the CH-OH group of donors, NAD or NADP as acceptor"/>
    <property type="evidence" value="ECO:0007669"/>
    <property type="project" value="TreeGrafter"/>
</dbReference>
<dbReference type="GO" id="GO:0006633">
    <property type="term" value="P:fatty acid biosynthetic process"/>
    <property type="evidence" value="ECO:0007669"/>
    <property type="project" value="TreeGrafter"/>
</dbReference>
<evidence type="ECO:0000256" key="2">
    <source>
        <dbReference type="ARBA" id="ARBA00023002"/>
    </source>
</evidence>
<reference evidence="3" key="1">
    <citation type="journal article" date="2017" name="Mycologia">
        <title>Fusarium algeriense, sp. nov., a novel toxigenic crown rot pathogen of durum wheat from Algeria is nested in the Fusarium burgessii species complex.</title>
        <authorList>
            <person name="Laraba I."/>
            <person name="Keddad A."/>
            <person name="Boureghda H."/>
            <person name="Abdallah N."/>
            <person name="Vaughan M.M."/>
            <person name="Proctor R.H."/>
            <person name="Busman M."/>
            <person name="O'Donnell K."/>
        </authorList>
    </citation>
    <scope>NUCLEOTIDE SEQUENCE</scope>
    <source>
        <strain evidence="3">NRRL 25174</strain>
    </source>
</reference>
<gene>
    <name evidence="3" type="ORF">FBEOM_6082</name>
</gene>
<comment type="similarity">
    <text evidence="1">Belongs to the short-chain dehydrogenases/reductases (SDR) family.</text>
</comment>
<protein>
    <submittedName>
        <fullName evidence="3">3-oxoacyl</fullName>
    </submittedName>
</protein>
<dbReference type="SUPFAM" id="SSF51735">
    <property type="entry name" value="NAD(P)-binding Rossmann-fold domains"/>
    <property type="match status" value="1"/>
</dbReference>
<reference evidence="3" key="2">
    <citation type="submission" date="2020-02" db="EMBL/GenBank/DDBJ databases">
        <title>Identification and distribution of gene clusters putatively required for synthesis of sphingolipid metabolism inhibitors in phylogenetically diverse species of the filamentous fungus Fusarium.</title>
        <authorList>
            <person name="Kim H.-S."/>
            <person name="Busman M."/>
            <person name="Brown D.W."/>
            <person name="Divon H."/>
            <person name="Uhlig S."/>
            <person name="Proctor R.H."/>
        </authorList>
    </citation>
    <scope>NUCLEOTIDE SEQUENCE</scope>
    <source>
        <strain evidence="3">NRRL 25174</strain>
    </source>
</reference>
<evidence type="ECO:0000313" key="4">
    <source>
        <dbReference type="Proteomes" id="UP000730481"/>
    </source>
</evidence>
<proteinExistence type="inferred from homology"/>
<dbReference type="Pfam" id="PF13561">
    <property type="entry name" value="adh_short_C2"/>
    <property type="match status" value="1"/>
</dbReference>
<comment type="caution">
    <text evidence="3">The sequence shown here is derived from an EMBL/GenBank/DDBJ whole genome shotgun (WGS) entry which is preliminary data.</text>
</comment>
<dbReference type="InterPro" id="IPR002347">
    <property type="entry name" value="SDR_fam"/>
</dbReference>
<dbReference type="Proteomes" id="UP000730481">
    <property type="component" value="Unassembled WGS sequence"/>
</dbReference>
<dbReference type="OrthoDB" id="47007at2759"/>
<name>A0A9P5AK95_9HYPO</name>
<dbReference type="PANTHER" id="PTHR42760:SF133">
    <property type="entry name" value="3-OXOACYL-[ACYL-CARRIER-PROTEIN] REDUCTASE"/>
    <property type="match status" value="1"/>
</dbReference>